<dbReference type="EMBL" id="JAUEIE010000004">
    <property type="protein sequence ID" value="MDN0022492.1"/>
    <property type="molecule type" value="Genomic_DNA"/>
</dbReference>
<reference evidence="14" key="2">
    <citation type="submission" date="2023-08" db="EMBL/GenBank/DDBJ databases">
        <title>Identification and characterization of horizontal gene transfer across gut microbiota members of farm animals based on homology search.</title>
        <authorList>
            <person name="Schwarzerova J."/>
            <person name="Nykrynova M."/>
            <person name="Jureckova K."/>
            <person name="Cejkova D."/>
            <person name="Rychlik I."/>
        </authorList>
    </citation>
    <scope>NUCLEOTIDE SEQUENCE</scope>
    <source>
        <strain evidence="14">ET15</strain>
        <strain evidence="13">ET37</strain>
    </source>
</reference>
<dbReference type="InterPro" id="IPR011812">
    <property type="entry name" value="Pep_trsgly"/>
</dbReference>
<dbReference type="InterPro" id="IPR036950">
    <property type="entry name" value="PBP_transglycosylase"/>
</dbReference>
<evidence type="ECO:0000256" key="6">
    <source>
        <dbReference type="ARBA" id="ARBA00022960"/>
    </source>
</evidence>
<dbReference type="NCBIfam" id="TIGR02070">
    <property type="entry name" value="mono_pep_trsgly"/>
    <property type="match status" value="1"/>
</dbReference>
<keyword evidence="7 11" id="KW-0573">Peptidoglycan synthesis</keyword>
<evidence type="ECO:0000256" key="8">
    <source>
        <dbReference type="ARBA" id="ARBA00022989"/>
    </source>
</evidence>
<keyword evidence="4 11" id="KW-0808">Transferase</keyword>
<evidence type="ECO:0000313" key="15">
    <source>
        <dbReference type="Proteomes" id="UP001167831"/>
    </source>
</evidence>
<dbReference type="GO" id="GO:0009274">
    <property type="term" value="C:peptidoglycan-based cell wall"/>
    <property type="evidence" value="ECO:0007669"/>
    <property type="project" value="InterPro"/>
</dbReference>
<feature type="domain" description="Glycosyl transferase family 51" evidence="12">
    <location>
        <begin position="53"/>
        <end position="217"/>
    </location>
</feature>
<comment type="pathway">
    <text evidence="11">Cell wall biogenesis; peptidoglycan biosynthesis.</text>
</comment>
<dbReference type="EMBL" id="JAUEIF010000006">
    <property type="protein sequence ID" value="MDN0025511.1"/>
    <property type="molecule type" value="Genomic_DNA"/>
</dbReference>
<dbReference type="Proteomes" id="UP001167831">
    <property type="component" value="Unassembled WGS sequence"/>
</dbReference>
<dbReference type="HAMAP" id="MF_00766">
    <property type="entry name" value="PGT_MtgA"/>
    <property type="match status" value="1"/>
</dbReference>
<evidence type="ECO:0000256" key="9">
    <source>
        <dbReference type="ARBA" id="ARBA00023136"/>
    </source>
</evidence>
<keyword evidence="3 11" id="KW-0328">Glycosyltransferase</keyword>
<keyword evidence="5 11" id="KW-0812">Transmembrane</keyword>
<evidence type="ECO:0000256" key="11">
    <source>
        <dbReference type="HAMAP-Rule" id="MF_00766"/>
    </source>
</evidence>
<dbReference type="RefSeq" id="WP_068856537.1">
    <property type="nucleotide sequence ID" value="NZ_CAUWBX010000022.1"/>
</dbReference>
<proteinExistence type="inferred from homology"/>
<evidence type="ECO:0000313" key="16">
    <source>
        <dbReference type="Proteomes" id="UP001168478"/>
    </source>
</evidence>
<dbReference type="GO" id="GO:0005886">
    <property type="term" value="C:plasma membrane"/>
    <property type="evidence" value="ECO:0007669"/>
    <property type="project" value="UniProtKB-SubCell"/>
</dbReference>
<feature type="transmembrane region" description="Helical" evidence="11">
    <location>
        <begin position="7"/>
        <end position="29"/>
    </location>
</feature>
<dbReference type="AlphaFoldDB" id="A0AAW7JWY8"/>
<keyword evidence="2" id="KW-0997">Cell inner membrane</keyword>
<comment type="similarity">
    <text evidence="11">Belongs to the glycosyltransferase 51 family.</text>
</comment>
<evidence type="ECO:0000259" key="12">
    <source>
        <dbReference type="Pfam" id="PF00912"/>
    </source>
</evidence>
<dbReference type="InterPro" id="IPR001264">
    <property type="entry name" value="Glyco_trans_51"/>
</dbReference>
<evidence type="ECO:0000256" key="3">
    <source>
        <dbReference type="ARBA" id="ARBA00022676"/>
    </source>
</evidence>
<keyword evidence="10 11" id="KW-0961">Cell wall biogenesis/degradation</keyword>
<reference evidence="14" key="1">
    <citation type="submission" date="2023-06" db="EMBL/GenBank/DDBJ databases">
        <authorList>
            <person name="Zeman M."/>
            <person name="Kubasova T."/>
            <person name="Jahodarova E."/>
            <person name="Nykrynova M."/>
            <person name="Rychlik I."/>
        </authorList>
    </citation>
    <scope>NUCLEOTIDE SEQUENCE</scope>
    <source>
        <strain evidence="14">ET15</strain>
        <strain evidence="13">ET37</strain>
    </source>
</reference>
<comment type="subcellular location">
    <subcellularLocation>
        <location evidence="11">Cell membrane</location>
        <topology evidence="11">Single-pass membrane protein</topology>
    </subcellularLocation>
</comment>
<dbReference type="GO" id="GO:0016763">
    <property type="term" value="F:pentosyltransferase activity"/>
    <property type="evidence" value="ECO:0007669"/>
    <property type="project" value="InterPro"/>
</dbReference>
<dbReference type="Gene3D" id="1.10.3810.10">
    <property type="entry name" value="Biosynthetic peptidoglycan transglycosylase-like"/>
    <property type="match status" value="1"/>
</dbReference>
<evidence type="ECO:0000256" key="1">
    <source>
        <dbReference type="ARBA" id="ARBA00022475"/>
    </source>
</evidence>
<keyword evidence="6 11" id="KW-0133">Cell shape</keyword>
<comment type="catalytic activity">
    <reaction evidence="11">
        <text>[GlcNAc-(1-&gt;4)-Mur2Ac(oyl-L-Ala-gamma-D-Glu-L-Lys-D-Ala-D-Ala)](n)-di-trans,octa-cis-undecaprenyl diphosphate + beta-D-GlcNAc-(1-&gt;4)-Mur2Ac(oyl-L-Ala-gamma-D-Glu-L-Lys-D-Ala-D-Ala)-di-trans,octa-cis-undecaprenyl diphosphate = [GlcNAc-(1-&gt;4)-Mur2Ac(oyl-L-Ala-gamma-D-Glu-L-Lys-D-Ala-D-Ala)](n+1)-di-trans,octa-cis-undecaprenyl diphosphate + di-trans,octa-cis-undecaprenyl diphosphate + H(+)</text>
        <dbReference type="Rhea" id="RHEA:23708"/>
        <dbReference type="Rhea" id="RHEA-COMP:9602"/>
        <dbReference type="Rhea" id="RHEA-COMP:9603"/>
        <dbReference type="ChEBI" id="CHEBI:15378"/>
        <dbReference type="ChEBI" id="CHEBI:58405"/>
        <dbReference type="ChEBI" id="CHEBI:60033"/>
        <dbReference type="ChEBI" id="CHEBI:78435"/>
        <dbReference type="EC" id="2.4.99.28"/>
    </reaction>
</comment>
<comment type="function">
    <text evidence="11">Peptidoglycan polymerase that catalyzes glycan chain elongation from lipid-linked precursors.</text>
</comment>
<keyword evidence="15" id="KW-1185">Reference proteome</keyword>
<evidence type="ECO:0000256" key="10">
    <source>
        <dbReference type="ARBA" id="ARBA00023316"/>
    </source>
</evidence>
<gene>
    <name evidence="11 14" type="primary">mtgA</name>
    <name evidence="13" type="ORF">QVN81_05560</name>
    <name evidence="14" type="ORF">QVN84_08265</name>
</gene>
<protein>
    <recommendedName>
        <fullName evidence="11">Biosynthetic peptidoglycan transglycosylase</fullName>
        <ecNumber evidence="11">2.4.99.28</ecNumber>
    </recommendedName>
    <alternativeName>
        <fullName evidence="11">Glycan polymerase</fullName>
    </alternativeName>
    <alternativeName>
        <fullName evidence="11">Peptidoglycan glycosyltransferase MtgA</fullName>
        <shortName evidence="11">PGT</shortName>
    </alternativeName>
</protein>
<dbReference type="PANTHER" id="PTHR30400">
    <property type="entry name" value="MONOFUNCTIONAL BIOSYNTHETIC PEPTIDOGLYCAN TRANSGLYCOSYLASE"/>
    <property type="match status" value="1"/>
</dbReference>
<accession>A0AAW7JWY8</accession>
<evidence type="ECO:0000256" key="2">
    <source>
        <dbReference type="ARBA" id="ARBA00022519"/>
    </source>
</evidence>
<evidence type="ECO:0000256" key="4">
    <source>
        <dbReference type="ARBA" id="ARBA00022679"/>
    </source>
</evidence>
<evidence type="ECO:0000256" key="7">
    <source>
        <dbReference type="ARBA" id="ARBA00022984"/>
    </source>
</evidence>
<evidence type="ECO:0000313" key="13">
    <source>
        <dbReference type="EMBL" id="MDN0022492.1"/>
    </source>
</evidence>
<dbReference type="PANTHER" id="PTHR30400:SF0">
    <property type="entry name" value="BIOSYNTHETIC PEPTIDOGLYCAN TRANSGLYCOSYLASE"/>
    <property type="match status" value="1"/>
</dbReference>
<dbReference type="Pfam" id="PF00912">
    <property type="entry name" value="Transgly"/>
    <property type="match status" value="1"/>
</dbReference>
<organism evidence="14 16">
    <name type="scientific">Leyella lascolaii</name>
    <dbReference type="NCBI Taxonomy" id="1776379"/>
    <lineage>
        <taxon>Bacteria</taxon>
        <taxon>Pseudomonadati</taxon>
        <taxon>Bacteroidota</taxon>
        <taxon>Bacteroidia</taxon>
        <taxon>Bacteroidales</taxon>
        <taxon>Prevotellaceae</taxon>
        <taxon>Leyella</taxon>
    </lineage>
</organism>
<name>A0AAW7JWY8_9BACT</name>
<dbReference type="Proteomes" id="UP001168478">
    <property type="component" value="Unassembled WGS sequence"/>
</dbReference>
<dbReference type="SUPFAM" id="SSF53955">
    <property type="entry name" value="Lysozyme-like"/>
    <property type="match status" value="1"/>
</dbReference>
<sequence>MKLIGRILRWGIALFFSSTILMVIAYRFIPVYITPLMVIRCFQQALNNEHITLHHKWIPIEDISCYLPVAVMASEDQKFLIHHGFDFNAIENAARYNRHGRKRMGASTISQQTAKNVFLWPGRTWVRKGFEAYFTVLIELLWSKQRIMEVYLNSIEMGNGIYGASAVAKYHFDKEARDLTRAECALIAATLPNPIKYSSKTPDSYLLNRRKRIERQMKFIPILPKEGEDINHNTVSGGIYRRK</sequence>
<dbReference type="InterPro" id="IPR023346">
    <property type="entry name" value="Lysozyme-like_dom_sf"/>
</dbReference>
<dbReference type="GO" id="GO:0008360">
    <property type="term" value="P:regulation of cell shape"/>
    <property type="evidence" value="ECO:0007669"/>
    <property type="project" value="UniProtKB-KW"/>
</dbReference>
<dbReference type="GO" id="GO:0009252">
    <property type="term" value="P:peptidoglycan biosynthetic process"/>
    <property type="evidence" value="ECO:0007669"/>
    <property type="project" value="UniProtKB-UniRule"/>
</dbReference>
<dbReference type="GO" id="GO:0008955">
    <property type="term" value="F:peptidoglycan glycosyltransferase activity"/>
    <property type="evidence" value="ECO:0007669"/>
    <property type="project" value="UniProtKB-UniRule"/>
</dbReference>
<keyword evidence="9 11" id="KW-0472">Membrane</keyword>
<comment type="caution">
    <text evidence="14">The sequence shown here is derived from an EMBL/GenBank/DDBJ whole genome shotgun (WGS) entry which is preliminary data.</text>
</comment>
<keyword evidence="8 11" id="KW-1133">Transmembrane helix</keyword>
<dbReference type="EC" id="2.4.99.28" evidence="11"/>
<dbReference type="GO" id="GO:0071555">
    <property type="term" value="P:cell wall organization"/>
    <property type="evidence" value="ECO:0007669"/>
    <property type="project" value="UniProtKB-KW"/>
</dbReference>
<evidence type="ECO:0000313" key="14">
    <source>
        <dbReference type="EMBL" id="MDN0025511.1"/>
    </source>
</evidence>
<evidence type="ECO:0000256" key="5">
    <source>
        <dbReference type="ARBA" id="ARBA00022692"/>
    </source>
</evidence>
<keyword evidence="1 11" id="KW-1003">Cell membrane</keyword>